<proteinExistence type="predicted"/>
<organism evidence="1 2">
    <name type="scientific">Borreliella garinii PBr</name>
    <dbReference type="NCBI Taxonomy" id="498743"/>
    <lineage>
        <taxon>Bacteria</taxon>
        <taxon>Pseudomonadati</taxon>
        <taxon>Spirochaetota</taxon>
        <taxon>Spirochaetia</taxon>
        <taxon>Spirochaetales</taxon>
        <taxon>Borreliaceae</taxon>
        <taxon>Borreliella</taxon>
    </lineage>
</organism>
<gene>
    <name evidence="1" type="ORF">BGAPBR_I0016</name>
</gene>
<dbReference type="AlphaFoldDB" id="B8F0Z5"/>
<name>B8F0Z5_BORGR</name>
<dbReference type="EMBL" id="CP001304">
    <property type="protein sequence ID" value="ACL34599.1"/>
    <property type="molecule type" value="Genomic_DNA"/>
</dbReference>
<evidence type="ECO:0000313" key="2">
    <source>
        <dbReference type="Proteomes" id="UP000006103"/>
    </source>
</evidence>
<accession>B8F0Z5</accession>
<sequence>MFDQDKHIYSDNEEHNCFDDPIPNIDQQFQKIKKYLKLFLEKKV</sequence>
<keyword evidence="1" id="KW-0614">Plasmid</keyword>
<reference evidence="1 2" key="1">
    <citation type="journal article" date="2011" name="J. Bacteriol.">
        <title>Whole-genome sequences of two Borrelia afzelii and two Borrelia garinii Lyme disease agent isolates.</title>
        <authorList>
            <person name="Casjens S.R."/>
            <person name="Mongodin E.F."/>
            <person name="Qiu W.-G."/>
            <person name="Dunn J.J."/>
            <person name="Luft B.J."/>
            <person name="Fraser-Liggett C.M."/>
            <person name="Schutzer S.E."/>
        </authorList>
    </citation>
    <scope>NUCLEOTIDE SEQUENCE [LARGE SCALE GENOMIC DNA]</scope>
    <source>
        <strain evidence="1 2">PBr</strain>
    </source>
</reference>
<keyword evidence="2" id="KW-1185">Reference proteome</keyword>
<dbReference type="Proteomes" id="UP000006103">
    <property type="component" value="Plasmid PBr_lp28-4"/>
</dbReference>
<geneLocation type="plasmid" evidence="1 2">
    <name>PBr_lp28-4</name>
</geneLocation>
<evidence type="ECO:0000313" key="1">
    <source>
        <dbReference type="EMBL" id="ACL34599.1"/>
    </source>
</evidence>
<protein>
    <submittedName>
        <fullName evidence="1">Uncharacterized protein</fullName>
    </submittedName>
</protein>